<keyword evidence="3" id="KW-1185">Reference proteome</keyword>
<dbReference type="PANTHER" id="PTHR43384">
    <property type="entry name" value="SEPTUM SITE-DETERMINING PROTEIN MIND HOMOLOG, CHLOROPLASTIC-RELATED"/>
    <property type="match status" value="1"/>
</dbReference>
<dbReference type="InterPro" id="IPR050625">
    <property type="entry name" value="ParA/MinD_ATPase"/>
</dbReference>
<dbReference type="EMBL" id="JBIAMX010000001">
    <property type="protein sequence ID" value="MFF0541729.1"/>
    <property type="molecule type" value="Genomic_DNA"/>
</dbReference>
<proteinExistence type="predicted"/>
<evidence type="ECO:0000313" key="2">
    <source>
        <dbReference type="EMBL" id="MFF0541729.1"/>
    </source>
</evidence>
<dbReference type="Gene3D" id="3.40.50.300">
    <property type="entry name" value="P-loop containing nucleotide triphosphate hydrolases"/>
    <property type="match status" value="1"/>
</dbReference>
<dbReference type="Pfam" id="PF26563">
    <property type="entry name" value="Rv3660c_N"/>
    <property type="match status" value="1"/>
</dbReference>
<evidence type="ECO:0000313" key="3">
    <source>
        <dbReference type="Proteomes" id="UP001601444"/>
    </source>
</evidence>
<dbReference type="InterPro" id="IPR027417">
    <property type="entry name" value="P-loop_NTPase"/>
</dbReference>
<gene>
    <name evidence="2" type="primary">ssd</name>
    <name evidence="2" type="ORF">ACFYTF_02725</name>
</gene>
<sequence>MNLLAASPATAAPPALMIVRDERLRAEVRRVAAAAERELDERALPVGRHGWSSAGLVVLDTEAAAAAAAAGYPRRPGVVLVGAGEPGLAQWQAATGVGAERVIALPGAAVDLVATFAEHAETGSGAGVVVTVAGAGGGAGASTLAAAIALRAAARRCRADIVLVDGAPLGGGIDLVLGMENVPGLRWPDLVIEDGRVSAAALHHALPAAAPGLAVLSCGRAGTGRTPAELGAAAVRAVVEAGRTAGDLVVCDVSGERGPHAEAMIDAADLVVLVVPARLRAVAAAEAAAAHLTAHNPNCGLIVRGPAPGGLRGSEVAEVLGLPLLAAVRGQSGLAARLERGSLSVRRRSPLRDAADAVLAVVSAS</sequence>
<reference evidence="2 3" key="1">
    <citation type="submission" date="2024-10" db="EMBL/GenBank/DDBJ databases">
        <title>The Natural Products Discovery Center: Release of the First 8490 Sequenced Strains for Exploring Actinobacteria Biosynthetic Diversity.</title>
        <authorList>
            <person name="Kalkreuter E."/>
            <person name="Kautsar S.A."/>
            <person name="Yang D."/>
            <person name="Bader C.D."/>
            <person name="Teijaro C.N."/>
            <person name="Fluegel L."/>
            <person name="Davis C.M."/>
            <person name="Simpson J.R."/>
            <person name="Lauterbach L."/>
            <person name="Steele A.D."/>
            <person name="Gui C."/>
            <person name="Meng S."/>
            <person name="Li G."/>
            <person name="Viehrig K."/>
            <person name="Ye F."/>
            <person name="Su P."/>
            <person name="Kiefer A.F."/>
            <person name="Nichols A."/>
            <person name="Cepeda A.J."/>
            <person name="Yan W."/>
            <person name="Fan B."/>
            <person name="Jiang Y."/>
            <person name="Adhikari A."/>
            <person name="Zheng C.-J."/>
            <person name="Schuster L."/>
            <person name="Cowan T.M."/>
            <person name="Smanski M.J."/>
            <person name="Chevrette M.G."/>
            <person name="De Carvalho L.P.S."/>
            <person name="Shen B."/>
        </authorList>
    </citation>
    <scope>NUCLEOTIDE SEQUENCE [LARGE SCALE GENOMIC DNA]</scope>
    <source>
        <strain evidence="2 3">NPDC004045</strain>
    </source>
</reference>
<dbReference type="PANTHER" id="PTHR43384:SF11">
    <property type="entry name" value="SEPTUM SITE DETERMINING PROTEIN"/>
    <property type="match status" value="1"/>
</dbReference>
<dbReference type="SUPFAM" id="SSF52540">
    <property type="entry name" value="P-loop containing nucleoside triphosphate hydrolases"/>
    <property type="match status" value="1"/>
</dbReference>
<dbReference type="InterPro" id="IPR059050">
    <property type="entry name" value="Rv3660c_N"/>
</dbReference>
<dbReference type="NCBIfam" id="TIGR03815">
    <property type="entry name" value="CpaE_hom_Actino"/>
    <property type="match status" value="1"/>
</dbReference>
<dbReference type="Proteomes" id="UP001601444">
    <property type="component" value="Unassembled WGS sequence"/>
</dbReference>
<comment type="caution">
    <text evidence="2">The sequence shown here is derived from an EMBL/GenBank/DDBJ whole genome shotgun (WGS) entry which is preliminary data.</text>
</comment>
<dbReference type="RefSeq" id="WP_387698834.1">
    <property type="nucleotide sequence ID" value="NZ_JBIAMX010000001.1"/>
</dbReference>
<protein>
    <submittedName>
        <fullName evidence="2">Septum site-determining protein Ssd</fullName>
    </submittedName>
</protein>
<accession>A0ABW6PH53</accession>
<evidence type="ECO:0000259" key="1">
    <source>
        <dbReference type="Pfam" id="PF26563"/>
    </source>
</evidence>
<name>A0ABW6PH53_9NOCA</name>
<dbReference type="InterPro" id="IPR022521">
    <property type="entry name" value="Rv3660c"/>
</dbReference>
<organism evidence="2 3">
    <name type="scientific">Nocardia thailandica</name>
    <dbReference type="NCBI Taxonomy" id="257275"/>
    <lineage>
        <taxon>Bacteria</taxon>
        <taxon>Bacillati</taxon>
        <taxon>Actinomycetota</taxon>
        <taxon>Actinomycetes</taxon>
        <taxon>Mycobacteriales</taxon>
        <taxon>Nocardiaceae</taxon>
        <taxon>Nocardia</taxon>
    </lineage>
</organism>
<feature type="domain" description="Rv3660c-like CheY-like N-terminal" evidence="1">
    <location>
        <begin position="18"/>
        <end position="124"/>
    </location>
</feature>